<feature type="transmembrane region" description="Helical" evidence="1">
    <location>
        <begin position="12"/>
        <end position="32"/>
    </location>
</feature>
<evidence type="ECO:0000313" key="2">
    <source>
        <dbReference type="Proteomes" id="UP000887569"/>
    </source>
</evidence>
<keyword evidence="2" id="KW-1185">Reference proteome</keyword>
<evidence type="ECO:0000313" key="3">
    <source>
        <dbReference type="WBParaSite" id="PgR067_g007_t06"/>
    </source>
</evidence>
<keyword evidence="1" id="KW-0812">Transmembrane</keyword>
<accession>A0A915BY47</accession>
<keyword evidence="1" id="KW-1133">Transmembrane helix</keyword>
<proteinExistence type="predicted"/>
<keyword evidence="1" id="KW-0472">Membrane</keyword>
<evidence type="ECO:0000256" key="1">
    <source>
        <dbReference type="SAM" id="Phobius"/>
    </source>
</evidence>
<name>A0A915BY47_PARUN</name>
<organism evidence="2 3">
    <name type="scientific">Parascaris univalens</name>
    <name type="common">Nematode worm</name>
    <dbReference type="NCBI Taxonomy" id="6257"/>
    <lineage>
        <taxon>Eukaryota</taxon>
        <taxon>Metazoa</taxon>
        <taxon>Ecdysozoa</taxon>
        <taxon>Nematoda</taxon>
        <taxon>Chromadorea</taxon>
        <taxon>Rhabditida</taxon>
        <taxon>Spirurina</taxon>
        <taxon>Ascaridomorpha</taxon>
        <taxon>Ascaridoidea</taxon>
        <taxon>Ascarididae</taxon>
        <taxon>Parascaris</taxon>
    </lineage>
</organism>
<sequence>TQSYSAMRSVRLSSILFLITQFSSFIAFRFALNLSQVMLTLNYCG</sequence>
<dbReference type="Proteomes" id="UP000887569">
    <property type="component" value="Unplaced"/>
</dbReference>
<dbReference type="WBParaSite" id="PgR067_g007_t06">
    <property type="protein sequence ID" value="PgR067_g007_t06"/>
    <property type="gene ID" value="PgR067_g007"/>
</dbReference>
<dbReference type="AlphaFoldDB" id="A0A915BY47"/>
<reference evidence="3" key="1">
    <citation type="submission" date="2022-11" db="UniProtKB">
        <authorList>
            <consortium name="WormBaseParasite"/>
        </authorList>
    </citation>
    <scope>IDENTIFICATION</scope>
</reference>
<protein>
    <submittedName>
        <fullName evidence="3">Ig-like domain-containing protein</fullName>
    </submittedName>
</protein>